<proteinExistence type="predicted"/>
<dbReference type="RefSeq" id="WP_380906015.1">
    <property type="nucleotide sequence ID" value="NZ_JBHUEG010000019.1"/>
</dbReference>
<evidence type="ECO:0000313" key="2">
    <source>
        <dbReference type="Proteomes" id="UP001597545"/>
    </source>
</evidence>
<protein>
    <submittedName>
        <fullName evidence="1">Uncharacterized protein</fullName>
    </submittedName>
</protein>
<sequence length="123" mass="14495">MKQLILVDHITIGDFGFHGYLTEMVDGNIGFGIFVDRLKRPLLWFIQLPNNRIQLCLDDDLATYIRKKASADKAEREHNFRLFLYFVRENERKAAYMAFKGKQMEHLTTSKHLVALRKMYLAD</sequence>
<keyword evidence="2" id="KW-1185">Reference proteome</keyword>
<organism evidence="1 2">
    <name type="scientific">Sphingobacterium suaedae</name>
    <dbReference type="NCBI Taxonomy" id="1686402"/>
    <lineage>
        <taxon>Bacteria</taxon>
        <taxon>Pseudomonadati</taxon>
        <taxon>Bacteroidota</taxon>
        <taxon>Sphingobacteriia</taxon>
        <taxon>Sphingobacteriales</taxon>
        <taxon>Sphingobacteriaceae</taxon>
        <taxon>Sphingobacterium</taxon>
    </lineage>
</organism>
<dbReference type="EMBL" id="JBHULR010000020">
    <property type="protein sequence ID" value="MFD2549695.1"/>
    <property type="molecule type" value="Genomic_DNA"/>
</dbReference>
<dbReference type="Proteomes" id="UP001597545">
    <property type="component" value="Unassembled WGS sequence"/>
</dbReference>
<evidence type="ECO:0000313" key="1">
    <source>
        <dbReference type="EMBL" id="MFD2549695.1"/>
    </source>
</evidence>
<accession>A0ABW5KPA2</accession>
<name>A0ABW5KPA2_9SPHI</name>
<reference evidence="2" key="1">
    <citation type="journal article" date="2019" name="Int. J. Syst. Evol. Microbiol.">
        <title>The Global Catalogue of Microorganisms (GCM) 10K type strain sequencing project: providing services to taxonomists for standard genome sequencing and annotation.</title>
        <authorList>
            <consortium name="The Broad Institute Genomics Platform"/>
            <consortium name="The Broad Institute Genome Sequencing Center for Infectious Disease"/>
            <person name="Wu L."/>
            <person name="Ma J."/>
        </authorList>
    </citation>
    <scope>NUCLEOTIDE SEQUENCE [LARGE SCALE GENOMIC DNA]</scope>
    <source>
        <strain evidence="2">KCTC 42662</strain>
    </source>
</reference>
<gene>
    <name evidence="1" type="ORF">ACFSR5_18770</name>
</gene>
<comment type="caution">
    <text evidence="1">The sequence shown here is derived from an EMBL/GenBank/DDBJ whole genome shotgun (WGS) entry which is preliminary data.</text>
</comment>